<feature type="region of interest" description="Disordered" evidence="1">
    <location>
        <begin position="102"/>
        <end position="134"/>
    </location>
</feature>
<keyword evidence="3" id="KW-1185">Reference proteome</keyword>
<gene>
    <name evidence="2" type="ORF">FBZ95_107369</name>
</gene>
<evidence type="ECO:0000313" key="2">
    <source>
        <dbReference type="EMBL" id="TWB71387.1"/>
    </source>
</evidence>
<sequence length="193" mass="21153">MDAGDSRSRWHLRAFAAVHTDGLNHPFATNARAYFTTVPILPEVKGRVIEVPVADRTNRHLEAEKFSSRSIPRRSFQALRIHRRGKAGRAAGRGVVAQLKTSVDQASAARRRRRPNCSSPRKTSTGGLICSPSAGRRRIDGKDGMLACCVPWFADGTSDQVARRSRKCLWISGTAFAAAESASGLARRANRCR</sequence>
<accession>A0A560IK63</accession>
<organism evidence="2 3">
    <name type="scientific">Bradyrhizobium sacchari</name>
    <dbReference type="NCBI Taxonomy" id="1399419"/>
    <lineage>
        <taxon>Bacteria</taxon>
        <taxon>Pseudomonadati</taxon>
        <taxon>Pseudomonadota</taxon>
        <taxon>Alphaproteobacteria</taxon>
        <taxon>Hyphomicrobiales</taxon>
        <taxon>Nitrobacteraceae</taxon>
        <taxon>Bradyrhizobium</taxon>
    </lineage>
</organism>
<proteinExistence type="predicted"/>
<evidence type="ECO:0000313" key="3">
    <source>
        <dbReference type="Proteomes" id="UP000315914"/>
    </source>
</evidence>
<evidence type="ECO:0000256" key="1">
    <source>
        <dbReference type="SAM" id="MobiDB-lite"/>
    </source>
</evidence>
<protein>
    <submittedName>
        <fullName evidence="2">Uncharacterized protein</fullName>
    </submittedName>
</protein>
<dbReference type="AlphaFoldDB" id="A0A560IK63"/>
<dbReference type="EMBL" id="VITW01000007">
    <property type="protein sequence ID" value="TWB71387.1"/>
    <property type="molecule type" value="Genomic_DNA"/>
</dbReference>
<dbReference type="Proteomes" id="UP000315914">
    <property type="component" value="Unassembled WGS sequence"/>
</dbReference>
<name>A0A560IK63_9BRAD</name>
<comment type="caution">
    <text evidence="2">The sequence shown here is derived from an EMBL/GenBank/DDBJ whole genome shotgun (WGS) entry which is preliminary data.</text>
</comment>
<reference evidence="2 3" key="1">
    <citation type="submission" date="2019-06" db="EMBL/GenBank/DDBJ databases">
        <title>Genomic Encyclopedia of Type Strains, Phase IV (KMG-V): Genome sequencing to study the core and pangenomes of soil and plant-associated prokaryotes.</title>
        <authorList>
            <person name="Whitman W."/>
        </authorList>
    </citation>
    <scope>NUCLEOTIDE SEQUENCE [LARGE SCALE GENOMIC DNA]</scope>
    <source>
        <strain evidence="2 3">BR 10556</strain>
    </source>
</reference>